<dbReference type="OrthoDB" id="4362at2759"/>
<gene>
    <name evidence="4" type="primary">PLEST000685</name>
    <name evidence="4" type="ORF">PLESTB_000019300</name>
</gene>
<feature type="disulfide bond" evidence="1">
    <location>
        <begin position="95"/>
        <end position="104"/>
    </location>
</feature>
<dbReference type="Proteomes" id="UP001165080">
    <property type="component" value="Unassembled WGS sequence"/>
</dbReference>
<name>A0A9W6EW66_9CHLO</name>
<evidence type="ECO:0000313" key="4">
    <source>
        <dbReference type="EMBL" id="GLC47727.1"/>
    </source>
</evidence>
<sequence length="182" mass="19443">MMLVKPTLLSRPQVRPAASRPRRAVVVRASGQPATDLGKVVEDAVKDAEEACAKGTHQDCAVAWDAVEELSAAVSHKKDAAKADAASSDPLEKYCQDAPDADECRCVQPMRSLHASPVIALVQPNVRPSADASQTLKIIHVGFGIEDLRPIFPWSLLTCLAPPSCFVPAASTRIKRSPNSLV</sequence>
<comment type="caution">
    <text evidence="4">The sequence shown here is derived from an EMBL/GenBank/DDBJ whole genome shotgun (WGS) entry which is preliminary data.</text>
</comment>
<protein>
    <recommendedName>
        <fullName evidence="3">CP12 domain-containing protein</fullName>
    </recommendedName>
</protein>
<feature type="compositionally biased region" description="Low complexity" evidence="2">
    <location>
        <begin position="10"/>
        <end position="19"/>
    </location>
</feature>
<dbReference type="EMBL" id="BRXU01000001">
    <property type="protein sequence ID" value="GLC47727.1"/>
    <property type="molecule type" value="Genomic_DNA"/>
</dbReference>
<proteinExistence type="predicted"/>
<accession>A0A9W6EW66</accession>
<keyword evidence="1" id="KW-1015">Disulfide bond</keyword>
<feature type="domain" description="CP12" evidence="3">
    <location>
        <begin position="37"/>
        <end position="109"/>
    </location>
</feature>
<dbReference type="AlphaFoldDB" id="A0A9W6EW66"/>
<dbReference type="InterPro" id="IPR003823">
    <property type="entry name" value="CP12_dom"/>
</dbReference>
<dbReference type="PANTHER" id="PTHR33921">
    <property type="entry name" value="CALVIN CYCLE PROTEIN CP12-2, CHLOROPLASTIC"/>
    <property type="match status" value="1"/>
</dbReference>
<keyword evidence="5" id="KW-1185">Reference proteome</keyword>
<dbReference type="GO" id="GO:0080153">
    <property type="term" value="P:negative regulation of reductive pentose-phosphate cycle"/>
    <property type="evidence" value="ECO:0007669"/>
    <property type="project" value="TreeGrafter"/>
</dbReference>
<organism evidence="4 5">
    <name type="scientific">Pleodorina starrii</name>
    <dbReference type="NCBI Taxonomy" id="330485"/>
    <lineage>
        <taxon>Eukaryota</taxon>
        <taxon>Viridiplantae</taxon>
        <taxon>Chlorophyta</taxon>
        <taxon>core chlorophytes</taxon>
        <taxon>Chlorophyceae</taxon>
        <taxon>CS clade</taxon>
        <taxon>Chlamydomonadales</taxon>
        <taxon>Volvocaceae</taxon>
        <taxon>Pleodorina</taxon>
    </lineage>
</organism>
<evidence type="ECO:0000256" key="2">
    <source>
        <dbReference type="SAM" id="MobiDB-lite"/>
    </source>
</evidence>
<feature type="region of interest" description="Disordered" evidence="2">
    <location>
        <begin position="1"/>
        <end position="30"/>
    </location>
</feature>
<feature type="disulfide bond" evidence="1">
    <location>
        <begin position="52"/>
        <end position="60"/>
    </location>
</feature>
<dbReference type="Pfam" id="PF02672">
    <property type="entry name" value="CP12"/>
    <property type="match status" value="1"/>
</dbReference>
<evidence type="ECO:0000256" key="1">
    <source>
        <dbReference type="PIRSR" id="PIRSR639314-50"/>
    </source>
</evidence>
<reference evidence="4 5" key="1">
    <citation type="journal article" date="2023" name="Commun. Biol.">
        <title>Reorganization of the ancestral sex-determining regions during the evolution of trioecy in Pleodorina starrii.</title>
        <authorList>
            <person name="Takahashi K."/>
            <person name="Suzuki S."/>
            <person name="Kawai-Toyooka H."/>
            <person name="Yamamoto K."/>
            <person name="Hamaji T."/>
            <person name="Ootsuki R."/>
            <person name="Yamaguchi H."/>
            <person name="Kawachi M."/>
            <person name="Higashiyama T."/>
            <person name="Nozaki H."/>
        </authorList>
    </citation>
    <scope>NUCLEOTIDE SEQUENCE [LARGE SCALE GENOMIC DNA]</scope>
    <source>
        <strain evidence="4 5">NIES-4479</strain>
    </source>
</reference>
<evidence type="ECO:0000259" key="3">
    <source>
        <dbReference type="SMART" id="SM01093"/>
    </source>
</evidence>
<dbReference type="GO" id="GO:0009507">
    <property type="term" value="C:chloroplast"/>
    <property type="evidence" value="ECO:0007669"/>
    <property type="project" value="TreeGrafter"/>
</dbReference>
<evidence type="ECO:0000313" key="5">
    <source>
        <dbReference type="Proteomes" id="UP001165080"/>
    </source>
</evidence>
<dbReference type="SMART" id="SM01093">
    <property type="entry name" value="CP12"/>
    <property type="match status" value="1"/>
</dbReference>
<dbReference type="PANTHER" id="PTHR33921:SF15">
    <property type="entry name" value="CALVIN CYCLE PROTEIN CP12-2, CHLOROPLASTIC"/>
    <property type="match status" value="1"/>
</dbReference>
<dbReference type="InterPro" id="IPR039314">
    <property type="entry name" value="CP12-like"/>
</dbReference>